<sequence>MALGMHAFASPAKQAPYTADLRQAFSTSVPRPASLKPRLVLNHSSTPLGSTFQPLPRRFHHRPLGPRSLIGPFRFSVSRHQWVIRNQQDAYDHQGRRKLYDDGLVWDIVTKEWIPKHSGKFYRSPQTGAWHAFNDHLEPPPVKEVTDQMLEDHLTDSASLTRHSPKWSSPPLTSSTIREGRIFFEDSNLRGYSNSNVAYHIQCERREREQFNKGRDYERRRESGPSPRIWCRASNFTPTFRPQRPAPRLRHGHPRTDAHVREILNAPVPAGFLVPQAVPLREI</sequence>
<proteinExistence type="predicted"/>
<evidence type="ECO:0000313" key="2">
    <source>
        <dbReference type="Proteomes" id="UP000054560"/>
    </source>
</evidence>
<organism evidence="1 2">
    <name type="scientific">Sphaeroforma arctica JP610</name>
    <dbReference type="NCBI Taxonomy" id="667725"/>
    <lineage>
        <taxon>Eukaryota</taxon>
        <taxon>Ichthyosporea</taxon>
        <taxon>Ichthyophonida</taxon>
        <taxon>Sphaeroforma</taxon>
    </lineage>
</organism>
<dbReference type="RefSeq" id="XP_014151006.1">
    <property type="nucleotide sequence ID" value="XM_014295531.1"/>
</dbReference>
<dbReference type="EMBL" id="KQ242841">
    <property type="protein sequence ID" value="KNC77104.1"/>
    <property type="molecule type" value="Genomic_DNA"/>
</dbReference>
<dbReference type="AlphaFoldDB" id="A0A0L0FK09"/>
<protein>
    <submittedName>
        <fullName evidence="1">Uncharacterized protein</fullName>
    </submittedName>
</protein>
<dbReference type="GeneID" id="25910932"/>
<evidence type="ECO:0000313" key="1">
    <source>
        <dbReference type="EMBL" id="KNC77104.1"/>
    </source>
</evidence>
<gene>
    <name evidence="1" type="ORF">SARC_10428</name>
</gene>
<accession>A0A0L0FK09</accession>
<keyword evidence="2" id="KW-1185">Reference proteome</keyword>
<dbReference type="Proteomes" id="UP000054560">
    <property type="component" value="Unassembled WGS sequence"/>
</dbReference>
<reference evidence="1 2" key="1">
    <citation type="submission" date="2011-02" db="EMBL/GenBank/DDBJ databases">
        <title>The Genome Sequence of Sphaeroforma arctica JP610.</title>
        <authorList>
            <consortium name="The Broad Institute Genome Sequencing Platform"/>
            <person name="Russ C."/>
            <person name="Cuomo C."/>
            <person name="Young S.K."/>
            <person name="Zeng Q."/>
            <person name="Gargeya S."/>
            <person name="Alvarado L."/>
            <person name="Berlin A."/>
            <person name="Chapman S.B."/>
            <person name="Chen Z."/>
            <person name="Freedman E."/>
            <person name="Gellesch M."/>
            <person name="Goldberg J."/>
            <person name="Griggs A."/>
            <person name="Gujja S."/>
            <person name="Heilman E."/>
            <person name="Heiman D."/>
            <person name="Howarth C."/>
            <person name="Mehta T."/>
            <person name="Neiman D."/>
            <person name="Pearson M."/>
            <person name="Roberts A."/>
            <person name="Saif S."/>
            <person name="Shea T."/>
            <person name="Shenoy N."/>
            <person name="Sisk P."/>
            <person name="Stolte C."/>
            <person name="Sykes S."/>
            <person name="White J."/>
            <person name="Yandava C."/>
            <person name="Burger G."/>
            <person name="Gray M.W."/>
            <person name="Holland P.W.H."/>
            <person name="King N."/>
            <person name="Lang F.B.F."/>
            <person name="Roger A.J."/>
            <person name="Ruiz-Trillo I."/>
            <person name="Haas B."/>
            <person name="Nusbaum C."/>
            <person name="Birren B."/>
        </authorList>
    </citation>
    <scope>NUCLEOTIDE SEQUENCE [LARGE SCALE GENOMIC DNA]</scope>
    <source>
        <strain evidence="1 2">JP610</strain>
    </source>
</reference>
<name>A0A0L0FK09_9EUKA</name>